<evidence type="ECO:0000256" key="3">
    <source>
        <dbReference type="ARBA" id="ARBA00022741"/>
    </source>
</evidence>
<comment type="caution">
    <text evidence="11">The sequence shown here is derived from an EMBL/GenBank/DDBJ whole genome shotgun (WGS) entry which is preliminary data.</text>
</comment>
<keyword evidence="3" id="KW-0547">Nucleotide-binding</keyword>
<keyword evidence="12" id="KW-1185">Reference proteome</keyword>
<evidence type="ECO:0000259" key="9">
    <source>
        <dbReference type="PROSITE" id="PS50109"/>
    </source>
</evidence>
<dbReference type="Proteomes" id="UP000709466">
    <property type="component" value="Unassembled WGS sequence"/>
</dbReference>
<accession>A0ABX0VYR3</accession>
<evidence type="ECO:0000259" key="10">
    <source>
        <dbReference type="PROSITE" id="PS50110"/>
    </source>
</evidence>
<evidence type="ECO:0000256" key="7">
    <source>
        <dbReference type="PROSITE-ProRule" id="PRU00169"/>
    </source>
</evidence>
<protein>
    <submittedName>
        <fullName evidence="11">PAS domain S-box protein</fullName>
    </submittedName>
</protein>
<dbReference type="Gene3D" id="3.30.565.10">
    <property type="entry name" value="Histidine kinase-like ATPase, C-terminal domain"/>
    <property type="match status" value="1"/>
</dbReference>
<dbReference type="PANTHER" id="PTHR43065">
    <property type="entry name" value="SENSOR HISTIDINE KINASE"/>
    <property type="match status" value="1"/>
</dbReference>
<dbReference type="InterPro" id="IPR005467">
    <property type="entry name" value="His_kinase_dom"/>
</dbReference>
<dbReference type="Gene3D" id="3.40.50.2300">
    <property type="match status" value="1"/>
</dbReference>
<evidence type="ECO:0000256" key="6">
    <source>
        <dbReference type="ARBA" id="ARBA00023012"/>
    </source>
</evidence>
<keyword evidence="2" id="KW-0808">Transferase</keyword>
<keyword evidence="5" id="KW-0067">ATP-binding</keyword>
<dbReference type="InterPro" id="IPR035965">
    <property type="entry name" value="PAS-like_dom_sf"/>
</dbReference>
<keyword evidence="4" id="KW-0418">Kinase</keyword>
<dbReference type="PANTHER" id="PTHR43065:SF42">
    <property type="entry name" value="TWO-COMPONENT SENSOR PPRA"/>
    <property type="match status" value="1"/>
</dbReference>
<dbReference type="InterPro" id="IPR011006">
    <property type="entry name" value="CheY-like_superfamily"/>
</dbReference>
<dbReference type="Pfam" id="PF00989">
    <property type="entry name" value="PAS"/>
    <property type="match status" value="1"/>
</dbReference>
<dbReference type="SUPFAM" id="SSF55874">
    <property type="entry name" value="ATPase domain of HSP90 chaperone/DNA topoisomerase II/histidine kinase"/>
    <property type="match status" value="1"/>
</dbReference>
<dbReference type="PROSITE" id="PS50110">
    <property type="entry name" value="RESPONSE_REGULATORY"/>
    <property type="match status" value="1"/>
</dbReference>
<keyword evidence="8" id="KW-0472">Membrane</keyword>
<dbReference type="RefSeq" id="WP_167638501.1">
    <property type="nucleotide sequence ID" value="NZ_JAATOP010000007.1"/>
</dbReference>
<dbReference type="InterPro" id="IPR001789">
    <property type="entry name" value="Sig_transdc_resp-reg_receiver"/>
</dbReference>
<evidence type="ECO:0000256" key="1">
    <source>
        <dbReference type="ARBA" id="ARBA00022553"/>
    </source>
</evidence>
<evidence type="ECO:0000256" key="2">
    <source>
        <dbReference type="ARBA" id="ARBA00022679"/>
    </source>
</evidence>
<gene>
    <name evidence="11" type="ORF">HCZ30_11840</name>
</gene>
<evidence type="ECO:0000256" key="4">
    <source>
        <dbReference type="ARBA" id="ARBA00022777"/>
    </source>
</evidence>
<dbReference type="Gene3D" id="3.30.450.20">
    <property type="entry name" value="PAS domain"/>
    <property type="match status" value="1"/>
</dbReference>
<dbReference type="InterPro" id="IPR003594">
    <property type="entry name" value="HATPase_dom"/>
</dbReference>
<keyword evidence="8" id="KW-0812">Transmembrane</keyword>
<keyword evidence="6" id="KW-0902">Two-component regulatory system</keyword>
<evidence type="ECO:0000313" key="11">
    <source>
        <dbReference type="EMBL" id="NIY73121.1"/>
    </source>
</evidence>
<organism evidence="11 12">
    <name type="scientific">Marivivens donghaensis</name>
    <dbReference type="NCBI Taxonomy" id="1699413"/>
    <lineage>
        <taxon>Bacteria</taxon>
        <taxon>Pseudomonadati</taxon>
        <taxon>Pseudomonadota</taxon>
        <taxon>Alphaproteobacteria</taxon>
        <taxon>Rhodobacterales</taxon>
        <taxon>Paracoccaceae</taxon>
        <taxon>Marivivens group</taxon>
        <taxon>Marivivens</taxon>
    </lineage>
</organism>
<dbReference type="InterPro" id="IPR013767">
    <property type="entry name" value="PAS_fold"/>
</dbReference>
<feature type="domain" description="Histidine kinase" evidence="9">
    <location>
        <begin position="360"/>
        <end position="574"/>
    </location>
</feature>
<proteinExistence type="predicted"/>
<feature type="domain" description="Response regulatory" evidence="10">
    <location>
        <begin position="593"/>
        <end position="701"/>
    </location>
</feature>
<dbReference type="InterPro" id="IPR036890">
    <property type="entry name" value="HATPase_C_sf"/>
</dbReference>
<evidence type="ECO:0000256" key="5">
    <source>
        <dbReference type="ARBA" id="ARBA00022840"/>
    </source>
</evidence>
<sequence length="707" mass="77938">MAALKADPRRIRNNAWRRVWVGVSVALLIVLLLDGLFQLPGRVRETREIATEHQTIVETMLILEQEIGYGGFIHNFKNAALRPESRAEYITAARANVVSVEAALAKLAETSSIDQTLLDDVRSTFDEYISKLPIVANGDSLTPDELDDLIRVRDDEAVAALRIFADQAIYSLRDHEEQVFDDFQSYLTRLFIETVLLLAALSCLAMAERTHLRLNLELAAHAERDGDLRSLIELSDMGIVVLDKDRNVLHTNGTARSFISAPAHTGDALLADLADRAADESSIQVLNRLREMRSIRQETVRLTSEDGTIRFVIIAAQVIREDGKARGYMISMRDETSTVIARTRIGNAHRFETLGRMTGGLLHDFRKMLVTSLLALETYGVKTRSDDPLLQSATKSLVGGEQILKRLVKMAAGDTLEDEPAQVSEVLEDLRILTVPMIGTAAKLEIIQPKFDRTTLVPQSELLDVLVNLVMNALEAMEHEGKLDGNVTVSVEQSHGLLGSPAVTFIVADDGPGMSDKQIEAVLSPRPHAGNKADSMGFGLSNLRAVAAQSGGEMQIERNGTRGLRVSLTVPTRDGRYDQEMTGGFGPLLVTRSILICDPNRIRHHVLVDGLRRAGANVVETRSAIETEQVLDSNDIDFVILDPNFEAEDTISSLARKAKMAKVPIIFLSTRRDAMDMANDCVDLGHPDGGERLLEAIRRAVVKRMNL</sequence>
<feature type="modified residue" description="4-aspartylphosphate" evidence="7">
    <location>
        <position position="642"/>
    </location>
</feature>
<name>A0ABX0VYR3_9RHOB</name>
<dbReference type="PROSITE" id="PS50109">
    <property type="entry name" value="HIS_KIN"/>
    <property type="match status" value="1"/>
</dbReference>
<keyword evidence="8" id="KW-1133">Transmembrane helix</keyword>
<evidence type="ECO:0000256" key="8">
    <source>
        <dbReference type="SAM" id="Phobius"/>
    </source>
</evidence>
<feature type="transmembrane region" description="Helical" evidence="8">
    <location>
        <begin position="19"/>
        <end position="37"/>
    </location>
</feature>
<dbReference type="Pfam" id="PF02518">
    <property type="entry name" value="HATPase_c"/>
    <property type="match status" value="1"/>
</dbReference>
<evidence type="ECO:0000313" key="12">
    <source>
        <dbReference type="Proteomes" id="UP000709466"/>
    </source>
</evidence>
<dbReference type="EMBL" id="JAATOP010000007">
    <property type="protein sequence ID" value="NIY73121.1"/>
    <property type="molecule type" value="Genomic_DNA"/>
</dbReference>
<dbReference type="SUPFAM" id="SSF55785">
    <property type="entry name" value="PYP-like sensor domain (PAS domain)"/>
    <property type="match status" value="1"/>
</dbReference>
<dbReference type="SUPFAM" id="SSF52172">
    <property type="entry name" value="CheY-like"/>
    <property type="match status" value="1"/>
</dbReference>
<dbReference type="SMART" id="SM00387">
    <property type="entry name" value="HATPase_c"/>
    <property type="match status" value="1"/>
</dbReference>
<reference evidence="11 12" key="1">
    <citation type="submission" date="2020-03" db="EMBL/GenBank/DDBJ databases">
        <title>Bacterial isolates of synthetic phycosphere.</title>
        <authorList>
            <person name="Fu H."/>
            <person name="Moran M.A."/>
        </authorList>
    </citation>
    <scope>NUCLEOTIDE SEQUENCE [LARGE SCALE GENOMIC DNA]</scope>
    <source>
        <strain evidence="11 12">HF1</strain>
    </source>
</reference>
<dbReference type="NCBIfam" id="TIGR00229">
    <property type="entry name" value="sensory_box"/>
    <property type="match status" value="1"/>
</dbReference>
<dbReference type="InterPro" id="IPR000014">
    <property type="entry name" value="PAS"/>
</dbReference>
<keyword evidence="1 7" id="KW-0597">Phosphoprotein</keyword>